<evidence type="ECO:0000313" key="2">
    <source>
        <dbReference type="EMBL" id="GMN29209.1"/>
    </source>
</evidence>
<dbReference type="AlphaFoldDB" id="A0AA87ZAK0"/>
<sequence length="233" mass="26602">MTLGERAMPSRSWADFHALMIARYGPLPDEDVNMPYRDHEIYRDMYLGRYLSYDLGSPELQVLHLLQEGLPPEIKRFVPAPMAGMTVGNMIDDIMEAEIIAHMMQADALVDDYQVPVDDASIREPLFEEGPLFHKDSIPAVPLQEIMPQEAEADIDADDFDPADVPNNLEENQEDPPIIIIASDDEEDVEEELVEEWEEFEGIEVDMENADDDPDKILFDDEDWDVFSDVTTK</sequence>
<name>A0AA87ZAK0_FICCA</name>
<reference evidence="2" key="1">
    <citation type="submission" date="2023-07" db="EMBL/GenBank/DDBJ databases">
        <title>draft genome sequence of fig (Ficus carica).</title>
        <authorList>
            <person name="Takahashi T."/>
            <person name="Nishimura K."/>
        </authorList>
    </citation>
    <scope>NUCLEOTIDE SEQUENCE</scope>
</reference>
<evidence type="ECO:0000313" key="3">
    <source>
        <dbReference type="Proteomes" id="UP001187192"/>
    </source>
</evidence>
<dbReference type="Proteomes" id="UP001187192">
    <property type="component" value="Unassembled WGS sequence"/>
</dbReference>
<keyword evidence="3" id="KW-1185">Reference proteome</keyword>
<feature type="region of interest" description="Disordered" evidence="1">
    <location>
        <begin position="156"/>
        <end position="178"/>
    </location>
</feature>
<proteinExistence type="predicted"/>
<protein>
    <submittedName>
        <fullName evidence="2">Uncharacterized protein</fullName>
    </submittedName>
</protein>
<dbReference type="EMBL" id="BTGU01003255">
    <property type="protein sequence ID" value="GMN29209.1"/>
    <property type="molecule type" value="Genomic_DNA"/>
</dbReference>
<accession>A0AA87ZAK0</accession>
<gene>
    <name evidence="2" type="ORF">TIFTF001_044328</name>
</gene>
<evidence type="ECO:0000256" key="1">
    <source>
        <dbReference type="SAM" id="MobiDB-lite"/>
    </source>
</evidence>
<comment type="caution">
    <text evidence="2">The sequence shown here is derived from an EMBL/GenBank/DDBJ whole genome shotgun (WGS) entry which is preliminary data.</text>
</comment>
<organism evidence="2 3">
    <name type="scientific">Ficus carica</name>
    <name type="common">Common fig</name>
    <dbReference type="NCBI Taxonomy" id="3494"/>
    <lineage>
        <taxon>Eukaryota</taxon>
        <taxon>Viridiplantae</taxon>
        <taxon>Streptophyta</taxon>
        <taxon>Embryophyta</taxon>
        <taxon>Tracheophyta</taxon>
        <taxon>Spermatophyta</taxon>
        <taxon>Magnoliopsida</taxon>
        <taxon>eudicotyledons</taxon>
        <taxon>Gunneridae</taxon>
        <taxon>Pentapetalae</taxon>
        <taxon>rosids</taxon>
        <taxon>fabids</taxon>
        <taxon>Rosales</taxon>
        <taxon>Moraceae</taxon>
        <taxon>Ficeae</taxon>
        <taxon>Ficus</taxon>
    </lineage>
</organism>